<accession>A0ABU4UKA4</accession>
<dbReference type="RefSeq" id="WP_319962931.1">
    <property type="nucleotide sequence ID" value="NZ_JAXARY010000028.1"/>
</dbReference>
<proteinExistence type="predicted"/>
<dbReference type="Proteomes" id="UP001284537">
    <property type="component" value="Unassembled WGS sequence"/>
</dbReference>
<dbReference type="EMBL" id="JAXARY010000028">
    <property type="protein sequence ID" value="MDX8129923.1"/>
    <property type="molecule type" value="Genomic_DNA"/>
</dbReference>
<protein>
    <submittedName>
        <fullName evidence="1">Uncharacterized protein</fullName>
    </submittedName>
</protein>
<keyword evidence="2" id="KW-1185">Reference proteome</keyword>
<comment type="caution">
    <text evidence="1">The sequence shown here is derived from an EMBL/GenBank/DDBJ whole genome shotgun (WGS) entry which is preliminary data.</text>
</comment>
<gene>
    <name evidence="1" type="ORF">QLH52_21705</name>
</gene>
<evidence type="ECO:0000313" key="1">
    <source>
        <dbReference type="EMBL" id="MDX8129923.1"/>
    </source>
</evidence>
<sequence>MRELTDRELYQALQYAKSQDENAGRSILQQFQTEQSALAQTIFGVFSALIADKDKNLANLFMDLCFDVICVFRHAFGDLPDQRVLDMEWLQNTAALLDAELQAFMPGNKMDTKFRDKFQNRFTERLTESDSQAGLVKFMDDAISAYVADSPAEPDAVRVARTMIYVVIQLFGAMYDRAERQATAS</sequence>
<evidence type="ECO:0000313" key="2">
    <source>
        <dbReference type="Proteomes" id="UP001284537"/>
    </source>
</evidence>
<reference evidence="1 2" key="1">
    <citation type="submission" date="2023-11" db="EMBL/GenBank/DDBJ databases">
        <authorList>
            <person name="Ouyang M.-Y."/>
        </authorList>
    </citation>
    <scope>NUCLEOTIDE SEQUENCE [LARGE SCALE GENOMIC DNA]</scope>
    <source>
        <strain evidence="1 2">OY6</strain>
    </source>
</reference>
<name>A0ABU4UKA4_9GAMM</name>
<organism evidence="1 2">
    <name type="scientific">Methylomonas defluvii</name>
    <dbReference type="NCBI Taxonomy" id="3045149"/>
    <lineage>
        <taxon>Bacteria</taxon>
        <taxon>Pseudomonadati</taxon>
        <taxon>Pseudomonadota</taxon>
        <taxon>Gammaproteobacteria</taxon>
        <taxon>Methylococcales</taxon>
        <taxon>Methylococcaceae</taxon>
        <taxon>Methylomonas</taxon>
    </lineage>
</organism>